<dbReference type="RefSeq" id="WP_116651523.1">
    <property type="nucleotide sequence ID" value="NZ_QUZK01000046.1"/>
</dbReference>
<dbReference type="InterPro" id="IPR051781">
    <property type="entry name" value="Metallo-dep_Hydrolase"/>
</dbReference>
<gene>
    <name evidence="2" type="ORF">DZC52_12710</name>
</gene>
<protein>
    <recommendedName>
        <fullName evidence="1">Amidohydrolase-related domain-containing protein</fullName>
    </recommendedName>
</protein>
<organism evidence="2 3">
    <name type="scientific">Wenzhouxiangella sediminis</name>
    <dbReference type="NCBI Taxonomy" id="1792836"/>
    <lineage>
        <taxon>Bacteria</taxon>
        <taxon>Pseudomonadati</taxon>
        <taxon>Pseudomonadota</taxon>
        <taxon>Gammaproteobacteria</taxon>
        <taxon>Chromatiales</taxon>
        <taxon>Wenzhouxiangellaceae</taxon>
        <taxon>Wenzhouxiangella</taxon>
    </lineage>
</organism>
<dbReference type="Proteomes" id="UP000260351">
    <property type="component" value="Unassembled WGS sequence"/>
</dbReference>
<dbReference type="SUPFAM" id="SSF51556">
    <property type="entry name" value="Metallo-dependent hydrolases"/>
    <property type="match status" value="1"/>
</dbReference>
<keyword evidence="3" id="KW-1185">Reference proteome</keyword>
<dbReference type="InterPro" id="IPR032466">
    <property type="entry name" value="Metal_Hydrolase"/>
</dbReference>
<comment type="caution">
    <text evidence="2">The sequence shown here is derived from an EMBL/GenBank/DDBJ whole genome shotgun (WGS) entry which is preliminary data.</text>
</comment>
<name>A0A3E1K641_9GAMM</name>
<accession>A0A3E1K641</accession>
<dbReference type="OrthoDB" id="9031471at2"/>
<dbReference type="EMBL" id="QUZK01000046">
    <property type="protein sequence ID" value="RFF29497.1"/>
    <property type="molecule type" value="Genomic_DNA"/>
</dbReference>
<reference evidence="2 3" key="1">
    <citation type="submission" date="2018-08" db="EMBL/GenBank/DDBJ databases">
        <title>Wenzhouxiangella salilacus sp. nov., a novel bacterium isolated from a saline lake in Xinjiang Province, China.</title>
        <authorList>
            <person name="Han S."/>
        </authorList>
    </citation>
    <scope>NUCLEOTIDE SEQUENCE [LARGE SCALE GENOMIC DNA]</scope>
    <source>
        <strain evidence="2 3">XDB06</strain>
    </source>
</reference>
<dbReference type="PANTHER" id="PTHR43135:SF3">
    <property type="entry name" value="ALPHA-D-RIBOSE 1-METHYLPHOSPHONATE 5-TRIPHOSPHATE DIPHOSPHATASE"/>
    <property type="match status" value="1"/>
</dbReference>
<dbReference type="SUPFAM" id="SSF51338">
    <property type="entry name" value="Composite domain of metallo-dependent hydrolases"/>
    <property type="match status" value="1"/>
</dbReference>
<dbReference type="Pfam" id="PF01979">
    <property type="entry name" value="Amidohydro_1"/>
    <property type="match status" value="1"/>
</dbReference>
<dbReference type="GO" id="GO:0016810">
    <property type="term" value="F:hydrolase activity, acting on carbon-nitrogen (but not peptide) bonds"/>
    <property type="evidence" value="ECO:0007669"/>
    <property type="project" value="InterPro"/>
</dbReference>
<dbReference type="Gene3D" id="3.30.110.90">
    <property type="entry name" value="Amidohydrolase"/>
    <property type="match status" value="2"/>
</dbReference>
<dbReference type="InterPro" id="IPR011059">
    <property type="entry name" value="Metal-dep_hydrolase_composite"/>
</dbReference>
<evidence type="ECO:0000313" key="2">
    <source>
        <dbReference type="EMBL" id="RFF29497.1"/>
    </source>
</evidence>
<sequence>MANQNLKPALCLIVALLLHGCALPGRDSDTIMIGNVTVIDPESRRVLEGRDVHIVDGRIATIRHTGADNHERPGYIDAEGKFLIPGLMDMHVHLAHPMFSDSTLELLLANGVTSVREMSGDCWEPRGEIFACIDDYRELQAEIEAGLRPGPHIERLSSAIVRGPSERRPPHVPEGAPDFVTPTDAAQATTLVGHIRARDVDFIKTYSGLPRGAYFALLEEAKAAGHEVSGHVPHPVLVLEASERGHRTIEHARVIPRDCSRTGSELRSMWQRRLAGDVDVEMPEVAEQLNAIVTSFDPALCRRLLAELVDNGTYYVPTHETREMDARAGNADYREDPRLAYVPTMLRGFWQQDLQSTANSSSAEDVAAYAAFFEHGLMITRLAFQSGVQIMAGTDANDTISFPGFSLHDELLHLSRAGLPPMDVLRAATTTPAAYLDQSDLLGGIAVGKRADLLLLDANPLENISNTRSIDSVIFNGKLLNRVTLDDLLDAARSRADNHPAGNS</sequence>
<dbReference type="InterPro" id="IPR006680">
    <property type="entry name" value="Amidohydro-rel"/>
</dbReference>
<dbReference type="Gene3D" id="1.20.58.520">
    <property type="entry name" value="Amidohydrolase"/>
    <property type="match status" value="1"/>
</dbReference>
<proteinExistence type="predicted"/>
<dbReference type="PANTHER" id="PTHR43135">
    <property type="entry name" value="ALPHA-D-RIBOSE 1-METHYLPHOSPHONATE 5-TRIPHOSPHATE DIPHOSPHATASE"/>
    <property type="match status" value="1"/>
</dbReference>
<dbReference type="Gene3D" id="2.30.40.10">
    <property type="entry name" value="Urease, subunit C, domain 1"/>
    <property type="match status" value="2"/>
</dbReference>
<evidence type="ECO:0000259" key="1">
    <source>
        <dbReference type="Pfam" id="PF01979"/>
    </source>
</evidence>
<dbReference type="Gene3D" id="3.40.50.10910">
    <property type="entry name" value="Amidohydrolase"/>
    <property type="match status" value="1"/>
</dbReference>
<evidence type="ECO:0000313" key="3">
    <source>
        <dbReference type="Proteomes" id="UP000260351"/>
    </source>
</evidence>
<feature type="domain" description="Amidohydrolase-related" evidence="1">
    <location>
        <begin position="82"/>
        <end position="479"/>
    </location>
</feature>
<dbReference type="AlphaFoldDB" id="A0A3E1K641"/>